<reference evidence="1 2" key="1">
    <citation type="journal article" date="2018" name="Sci. Rep.">
        <title>Comparative genomics provides insights into the lifestyle and reveals functional heterogeneity of dark septate endophytic fungi.</title>
        <authorList>
            <person name="Knapp D.G."/>
            <person name="Nemeth J.B."/>
            <person name="Barry K."/>
            <person name="Hainaut M."/>
            <person name="Henrissat B."/>
            <person name="Johnson J."/>
            <person name="Kuo A."/>
            <person name="Lim J.H.P."/>
            <person name="Lipzen A."/>
            <person name="Nolan M."/>
            <person name="Ohm R.A."/>
            <person name="Tamas L."/>
            <person name="Grigoriev I.V."/>
            <person name="Spatafora J.W."/>
            <person name="Nagy L.G."/>
            <person name="Kovacs G.M."/>
        </authorList>
    </citation>
    <scope>NUCLEOTIDE SEQUENCE [LARGE SCALE GENOMIC DNA]</scope>
    <source>
        <strain evidence="1 2">DSE2036</strain>
    </source>
</reference>
<dbReference type="EMBL" id="KZ806559">
    <property type="protein sequence ID" value="PVH90213.1"/>
    <property type="molecule type" value="Genomic_DNA"/>
</dbReference>
<name>A0A2V1CYF2_9PLEO</name>
<accession>A0A2V1CYF2</accession>
<proteinExistence type="predicted"/>
<organism evidence="1 2">
    <name type="scientific">Periconia macrospinosa</name>
    <dbReference type="NCBI Taxonomy" id="97972"/>
    <lineage>
        <taxon>Eukaryota</taxon>
        <taxon>Fungi</taxon>
        <taxon>Dikarya</taxon>
        <taxon>Ascomycota</taxon>
        <taxon>Pezizomycotina</taxon>
        <taxon>Dothideomycetes</taxon>
        <taxon>Pleosporomycetidae</taxon>
        <taxon>Pleosporales</taxon>
        <taxon>Massarineae</taxon>
        <taxon>Periconiaceae</taxon>
        <taxon>Periconia</taxon>
    </lineage>
</organism>
<sequence>QGWAPADETRYTSSALAIARLLLSQPARPASKPRSVCATAIVQLRVITLFKDIRAGMHPKQQTEIKFQLVEREYDDIESQLTRDEVLLGYVEDKIQCVRSRSDRAAS</sequence>
<evidence type="ECO:0000313" key="1">
    <source>
        <dbReference type="EMBL" id="PVH90213.1"/>
    </source>
</evidence>
<keyword evidence="2" id="KW-1185">Reference proteome</keyword>
<dbReference type="AlphaFoldDB" id="A0A2V1CYF2"/>
<protein>
    <submittedName>
        <fullName evidence="1">Uncharacterized protein</fullName>
    </submittedName>
</protein>
<dbReference type="Proteomes" id="UP000244855">
    <property type="component" value="Unassembled WGS sequence"/>
</dbReference>
<evidence type="ECO:0000313" key="2">
    <source>
        <dbReference type="Proteomes" id="UP000244855"/>
    </source>
</evidence>
<feature type="non-terminal residue" evidence="1">
    <location>
        <position position="1"/>
    </location>
</feature>
<gene>
    <name evidence="1" type="ORF">DM02DRAFT_665377</name>
</gene>